<evidence type="ECO:0000313" key="4">
    <source>
        <dbReference type="Proteomes" id="UP000306808"/>
    </source>
</evidence>
<keyword evidence="2" id="KW-1133">Transmembrane helix</keyword>
<comment type="caution">
    <text evidence="3">The sequence shown here is derived from an EMBL/GenBank/DDBJ whole genome shotgun (WGS) entry which is preliminary data.</text>
</comment>
<sequence>MEIPNKRKIVDACFEHVQSRIQEINKAIDDAQYALTEETKSSAGDKYETSREMIQQDLNRYQSQLKNANADKNVLLQMDPDFHHEVVLLGSVVTTDNAIYFLSISIGAVTVSGASIFVVSPASPIGQILLEKKVNDTFEFNQKKNIILHVR</sequence>
<evidence type="ECO:0000256" key="1">
    <source>
        <dbReference type="SAM" id="Coils"/>
    </source>
</evidence>
<evidence type="ECO:0000256" key="2">
    <source>
        <dbReference type="SAM" id="Phobius"/>
    </source>
</evidence>
<accession>A0A4U0P7P4</accession>
<dbReference type="OrthoDB" id="667380at2"/>
<evidence type="ECO:0000313" key="3">
    <source>
        <dbReference type="EMBL" id="TJZ63503.1"/>
    </source>
</evidence>
<reference evidence="3 4" key="1">
    <citation type="submission" date="2019-04" db="EMBL/GenBank/DDBJ databases">
        <title>Sphingobacterium olei sp. nov., isolated from oil-contaminated soil.</title>
        <authorList>
            <person name="Liu B."/>
        </authorList>
    </citation>
    <scope>NUCLEOTIDE SEQUENCE [LARGE SCALE GENOMIC DNA]</scope>
    <source>
        <strain evidence="3 4">HAL-9</strain>
    </source>
</reference>
<name>A0A4U0P7P4_9SPHI</name>
<dbReference type="Proteomes" id="UP000306808">
    <property type="component" value="Unassembled WGS sequence"/>
</dbReference>
<feature type="coiled-coil region" evidence="1">
    <location>
        <begin position="51"/>
        <end position="78"/>
    </location>
</feature>
<feature type="transmembrane region" description="Helical" evidence="2">
    <location>
        <begin position="98"/>
        <end position="119"/>
    </location>
</feature>
<keyword evidence="2" id="KW-0812">Transmembrane</keyword>
<dbReference type="SUPFAM" id="SSF54534">
    <property type="entry name" value="FKBP-like"/>
    <property type="match status" value="1"/>
</dbReference>
<gene>
    <name evidence="3" type="ORF">FAZ15_04275</name>
</gene>
<dbReference type="RefSeq" id="WP_136900047.1">
    <property type="nucleotide sequence ID" value="NZ_SUME01000001.1"/>
</dbReference>
<keyword evidence="1" id="KW-0175">Coiled coil</keyword>
<protein>
    <submittedName>
        <fullName evidence="3">3-oxoacyl-ACP synthase</fullName>
    </submittedName>
</protein>
<proteinExistence type="predicted"/>
<keyword evidence="4" id="KW-1185">Reference proteome</keyword>
<keyword evidence="2" id="KW-0472">Membrane</keyword>
<dbReference type="AlphaFoldDB" id="A0A4U0P7P4"/>
<organism evidence="3 4">
    <name type="scientific">Sphingobacterium olei</name>
    <dbReference type="NCBI Taxonomy" id="2571155"/>
    <lineage>
        <taxon>Bacteria</taxon>
        <taxon>Pseudomonadati</taxon>
        <taxon>Bacteroidota</taxon>
        <taxon>Sphingobacteriia</taxon>
        <taxon>Sphingobacteriales</taxon>
        <taxon>Sphingobacteriaceae</taxon>
        <taxon>Sphingobacterium</taxon>
    </lineage>
</organism>
<dbReference type="EMBL" id="SUME01000001">
    <property type="protein sequence ID" value="TJZ63503.1"/>
    <property type="molecule type" value="Genomic_DNA"/>
</dbReference>